<feature type="domain" description="RRM" evidence="4">
    <location>
        <begin position="224"/>
        <end position="305"/>
    </location>
</feature>
<dbReference type="Proteomes" id="UP000077051">
    <property type="component" value="Unassembled WGS sequence"/>
</dbReference>
<name>A0A168P2V4_MUCCL</name>
<feature type="region of interest" description="Disordered" evidence="3">
    <location>
        <begin position="112"/>
        <end position="131"/>
    </location>
</feature>
<dbReference type="InterPro" id="IPR006569">
    <property type="entry name" value="CID_dom"/>
</dbReference>
<feature type="region of interest" description="Disordered" evidence="3">
    <location>
        <begin position="639"/>
        <end position="696"/>
    </location>
</feature>
<comment type="caution">
    <text evidence="7">The sequence shown here is derived from an EMBL/GenBank/DDBJ whole genome shotgun (WGS) entry which is preliminary data.</text>
</comment>
<dbReference type="InterPro" id="IPR000061">
    <property type="entry name" value="Surp"/>
</dbReference>
<feature type="domain" description="CID" evidence="6">
    <location>
        <begin position="468"/>
        <end position="613"/>
    </location>
</feature>
<dbReference type="STRING" id="747725.A0A168P2V4"/>
<dbReference type="PROSITE" id="PS50128">
    <property type="entry name" value="SURP"/>
    <property type="match status" value="1"/>
</dbReference>
<dbReference type="InterPro" id="IPR035979">
    <property type="entry name" value="RBD_domain_sf"/>
</dbReference>
<dbReference type="GO" id="GO:0006396">
    <property type="term" value="P:RNA processing"/>
    <property type="evidence" value="ECO:0007669"/>
    <property type="project" value="InterPro"/>
</dbReference>
<dbReference type="SUPFAM" id="SSF109905">
    <property type="entry name" value="Surp module (SWAP domain)"/>
    <property type="match status" value="1"/>
</dbReference>
<dbReference type="PROSITE" id="PS50102">
    <property type="entry name" value="RRM"/>
    <property type="match status" value="1"/>
</dbReference>
<feature type="region of interest" description="Disordered" evidence="3">
    <location>
        <begin position="1"/>
        <end position="20"/>
    </location>
</feature>
<keyword evidence="1 2" id="KW-0694">RNA-binding</keyword>
<dbReference type="PROSITE" id="PS51391">
    <property type="entry name" value="CID"/>
    <property type="match status" value="1"/>
</dbReference>
<dbReference type="VEuPathDB" id="FungiDB:MUCCIDRAFT_107687"/>
<feature type="compositionally biased region" description="Acidic residues" evidence="3">
    <location>
        <begin position="639"/>
        <end position="679"/>
    </location>
</feature>
<dbReference type="SMART" id="SM00360">
    <property type="entry name" value="RRM"/>
    <property type="match status" value="1"/>
</dbReference>
<dbReference type="OrthoDB" id="377209at2759"/>
<evidence type="ECO:0000256" key="2">
    <source>
        <dbReference type="PROSITE-ProRule" id="PRU00176"/>
    </source>
</evidence>
<dbReference type="Gene3D" id="1.10.10.790">
    <property type="entry name" value="Surp module"/>
    <property type="match status" value="1"/>
</dbReference>
<dbReference type="GO" id="GO:0003723">
    <property type="term" value="F:RNA binding"/>
    <property type="evidence" value="ECO:0007669"/>
    <property type="project" value="UniProtKB-UniRule"/>
</dbReference>
<feature type="domain" description="SURP motif" evidence="5">
    <location>
        <begin position="361"/>
        <end position="404"/>
    </location>
</feature>
<feature type="compositionally biased region" description="Basic and acidic residues" evidence="3">
    <location>
        <begin position="680"/>
        <end position="696"/>
    </location>
</feature>
<dbReference type="InterPro" id="IPR035009">
    <property type="entry name" value="SR140_RRM"/>
</dbReference>
<evidence type="ECO:0000259" key="4">
    <source>
        <dbReference type="PROSITE" id="PS50102"/>
    </source>
</evidence>
<accession>A0A168P2V4</accession>
<evidence type="ECO:0000256" key="3">
    <source>
        <dbReference type="SAM" id="MobiDB-lite"/>
    </source>
</evidence>
<dbReference type="CDD" id="cd12223">
    <property type="entry name" value="RRM_SR140"/>
    <property type="match status" value="1"/>
</dbReference>
<dbReference type="SUPFAM" id="SSF48464">
    <property type="entry name" value="ENTH/VHS domain"/>
    <property type="match status" value="1"/>
</dbReference>
<dbReference type="SMART" id="SM00648">
    <property type="entry name" value="SWAP"/>
    <property type="match status" value="1"/>
</dbReference>
<dbReference type="GO" id="GO:0005634">
    <property type="term" value="C:nucleus"/>
    <property type="evidence" value="ECO:0007669"/>
    <property type="project" value="TreeGrafter"/>
</dbReference>
<proteinExistence type="predicted"/>
<sequence>MSEKRKRQEPEEEEFEVKRPIKPIPASKLQAFTIGVQKKTAFQRHKEEADLKKQQDDLEAAKVYAEFVASFEEPKPYQLGTTSFVKSGTLLPRGISRQRIVDGMYSTIADPSTDSYHAPTTPSSKPAFKPMPFVRAGETRPPKPAMPAHTSYKAKTAAAHNTAQDSDEEDDALARMRTKAQKKRNLDSFLEEIKKGQEIRTRVDAKITSQDHGGSFDDGNPNSTNLYVGNINPTVTEAGLCQEFGKYGPIASVKIMWPRTQEEKDKGNNCGFVSFMTRQDAANAIRSLDGKDLNGYALRVGWGKAVPIPAQPCFVLDKKAPTTKSGLPFNAQVSAGASGVNSRPRAEIHVVKPTDINLMRTIHRMIERVLVHGPLFEAMIMDREQGNPRFNFLFDNTSPEHIYYRWKLFSLAQGDTKSKWMDEPFQMFRGGPWWIPPELPVLDEHAEDPVFDTDDEVTEQDSATKGTLGQIAKQRLAVLLKEVTFQRGTIARAMAFAIDHSEAATEVVDLLCKSITVADSPLSVKLARLYLVSDILHNSSVHVSNAWKYRKEFEHQLPVVFDHFNGIYRSISARLKAEQVRKHISAVIGVWEHWMIFPKYYTDQLTEIFLKKENGEAQSVASSSSPASDTATMEDLDGEAYEDDADGEPMNGDEDVDGEPIDDVDGEPMEEDVDGEPLGDDSHEQQLEHDIRDKQEAEALYTEVEDMFS</sequence>
<dbReference type="Pfam" id="PF00076">
    <property type="entry name" value="RRM_1"/>
    <property type="match status" value="1"/>
</dbReference>
<reference evidence="7 8" key="1">
    <citation type="submission" date="2015-06" db="EMBL/GenBank/DDBJ databases">
        <title>Expansion of signal transduction pathways in fungi by whole-genome duplication.</title>
        <authorList>
            <consortium name="DOE Joint Genome Institute"/>
            <person name="Corrochano L.M."/>
            <person name="Kuo A."/>
            <person name="Marcet-Houben M."/>
            <person name="Polaino S."/>
            <person name="Salamov A."/>
            <person name="Villalobos J.M."/>
            <person name="Alvarez M.I."/>
            <person name="Avalos J."/>
            <person name="Benito E.P."/>
            <person name="Benoit I."/>
            <person name="Burger G."/>
            <person name="Camino L.P."/>
            <person name="Canovas D."/>
            <person name="Cerda-Olmedo E."/>
            <person name="Cheng J.-F."/>
            <person name="Dominguez A."/>
            <person name="Elias M."/>
            <person name="Eslava A.P."/>
            <person name="Glaser F."/>
            <person name="Grimwood J."/>
            <person name="Gutierrez G."/>
            <person name="Heitman J."/>
            <person name="Henrissat B."/>
            <person name="Iturriaga E.A."/>
            <person name="Lang B.F."/>
            <person name="Lavin J.L."/>
            <person name="Lee S."/>
            <person name="Li W."/>
            <person name="Lindquist E."/>
            <person name="Lopez-Garcia S."/>
            <person name="Luque E.M."/>
            <person name="Marcos A.T."/>
            <person name="Martin J."/>
            <person name="Mccluskey K."/>
            <person name="Medina H.R."/>
            <person name="Miralles-Duran A."/>
            <person name="Miyazaki A."/>
            <person name="Munoz-Torres E."/>
            <person name="Oguiza J.A."/>
            <person name="Ohm R."/>
            <person name="Olmedo M."/>
            <person name="Orejas M."/>
            <person name="Ortiz-Castellanos L."/>
            <person name="Pisabarro A.G."/>
            <person name="Rodriguez-Romero J."/>
            <person name="Ruiz-Herrera J."/>
            <person name="Ruiz-Vazquez R."/>
            <person name="Sanz C."/>
            <person name="Schackwitz W."/>
            <person name="Schmutz J."/>
            <person name="Shahriari M."/>
            <person name="Shelest E."/>
            <person name="Silva-Franco F."/>
            <person name="Soanes D."/>
            <person name="Syed K."/>
            <person name="Tagua V.G."/>
            <person name="Talbot N.J."/>
            <person name="Thon M."/>
            <person name="De Vries R.P."/>
            <person name="Wiebenga A."/>
            <person name="Yadav J.S."/>
            <person name="Braun E.L."/>
            <person name="Baker S."/>
            <person name="Garre V."/>
            <person name="Horwitz B."/>
            <person name="Torres-Martinez S."/>
            <person name="Idnurm A."/>
            <person name="Herrera-Estrella A."/>
            <person name="Gabaldon T."/>
            <person name="Grigoriev I.V."/>
        </authorList>
    </citation>
    <scope>NUCLEOTIDE SEQUENCE [LARGE SCALE GENOMIC DNA]</scope>
    <source>
        <strain evidence="7 8">CBS 277.49</strain>
    </source>
</reference>
<dbReference type="AlphaFoldDB" id="A0A168P2V4"/>
<evidence type="ECO:0000313" key="8">
    <source>
        <dbReference type="Proteomes" id="UP000077051"/>
    </source>
</evidence>
<dbReference type="PANTHER" id="PTHR23140">
    <property type="entry name" value="RNA PROCESSING PROTEIN LD23810P"/>
    <property type="match status" value="1"/>
</dbReference>
<organism evidence="7 8">
    <name type="scientific">Mucor lusitanicus CBS 277.49</name>
    <dbReference type="NCBI Taxonomy" id="747725"/>
    <lineage>
        <taxon>Eukaryota</taxon>
        <taxon>Fungi</taxon>
        <taxon>Fungi incertae sedis</taxon>
        <taxon>Mucoromycota</taxon>
        <taxon>Mucoromycotina</taxon>
        <taxon>Mucoromycetes</taxon>
        <taxon>Mucorales</taxon>
        <taxon>Mucorineae</taxon>
        <taxon>Mucoraceae</taxon>
        <taxon>Mucor</taxon>
    </lineage>
</organism>
<dbReference type="Gene3D" id="3.30.70.330">
    <property type="match status" value="1"/>
</dbReference>
<keyword evidence="8" id="KW-1185">Reference proteome</keyword>
<gene>
    <name evidence="7" type="ORF">MUCCIDRAFT_107687</name>
</gene>
<dbReference type="InterPro" id="IPR012677">
    <property type="entry name" value="Nucleotide-bd_a/b_plait_sf"/>
</dbReference>
<protein>
    <recommendedName>
        <fullName evidence="9">CID domain-containing protein</fullName>
    </recommendedName>
</protein>
<dbReference type="PANTHER" id="PTHR23140:SF0">
    <property type="entry name" value="U2 SNRNP-ASSOCIATED SURP MOTIF-CONTAINING PROTEIN"/>
    <property type="match status" value="1"/>
</dbReference>
<dbReference type="Pfam" id="PF01805">
    <property type="entry name" value="Surp"/>
    <property type="match status" value="1"/>
</dbReference>
<evidence type="ECO:0000313" key="7">
    <source>
        <dbReference type="EMBL" id="OAD07085.1"/>
    </source>
</evidence>
<dbReference type="InterPro" id="IPR008942">
    <property type="entry name" value="ENTH_VHS"/>
</dbReference>
<dbReference type="SUPFAM" id="SSF54928">
    <property type="entry name" value="RNA-binding domain, RBD"/>
    <property type="match status" value="1"/>
</dbReference>
<dbReference type="SMART" id="SM00582">
    <property type="entry name" value="RPR"/>
    <property type="match status" value="1"/>
</dbReference>
<evidence type="ECO:0000256" key="1">
    <source>
        <dbReference type="ARBA" id="ARBA00022884"/>
    </source>
</evidence>
<dbReference type="EMBL" id="AMYB01000002">
    <property type="protein sequence ID" value="OAD07085.1"/>
    <property type="molecule type" value="Genomic_DNA"/>
</dbReference>
<dbReference type="InterPro" id="IPR000504">
    <property type="entry name" value="RRM_dom"/>
</dbReference>
<dbReference type="InterPro" id="IPR035967">
    <property type="entry name" value="SWAP/Surp_sf"/>
</dbReference>
<dbReference type="Pfam" id="PF04818">
    <property type="entry name" value="CID"/>
    <property type="match status" value="1"/>
</dbReference>
<dbReference type="Gene3D" id="1.25.40.90">
    <property type="match status" value="1"/>
</dbReference>
<dbReference type="InterPro" id="IPR051485">
    <property type="entry name" value="SR-CTD_assoc_factor"/>
</dbReference>
<evidence type="ECO:0008006" key="9">
    <source>
        <dbReference type="Google" id="ProtNLM"/>
    </source>
</evidence>
<evidence type="ECO:0000259" key="6">
    <source>
        <dbReference type="PROSITE" id="PS51391"/>
    </source>
</evidence>
<feature type="compositionally biased region" description="Polar residues" evidence="3">
    <location>
        <begin position="112"/>
        <end position="124"/>
    </location>
</feature>
<evidence type="ECO:0000259" key="5">
    <source>
        <dbReference type="PROSITE" id="PS50128"/>
    </source>
</evidence>